<accession>A0A6M4GZF9</accession>
<dbReference type="KEGG" id="uru:DSM104443_03343"/>
<feature type="compositionally biased region" description="Low complexity" evidence="1">
    <location>
        <begin position="53"/>
        <end position="70"/>
    </location>
</feature>
<proteinExistence type="predicted"/>
<name>A0A6M4GZF9_9PROT</name>
<dbReference type="RefSeq" id="WP_171094312.1">
    <property type="nucleotide sequence ID" value="NZ_CP053069.1"/>
</dbReference>
<dbReference type="Proteomes" id="UP000501534">
    <property type="component" value="Chromosome"/>
</dbReference>
<dbReference type="EMBL" id="CP053069">
    <property type="protein sequence ID" value="QJR12258.1"/>
    <property type="molecule type" value="Genomic_DNA"/>
</dbReference>
<gene>
    <name evidence="2" type="ORF">DSM104443_03343</name>
</gene>
<protein>
    <submittedName>
        <fullName evidence="2">Uncharacterized protein</fullName>
    </submittedName>
</protein>
<feature type="region of interest" description="Disordered" evidence="1">
    <location>
        <begin position="45"/>
        <end position="70"/>
    </location>
</feature>
<sequence length="356" mass="37309">MKSKGFIPLAIVAAAVIAFYAWRESSAPSDGAKAASVPSSAQVAQGSGGSGVVGARPGAPGIAPQAGGRATPAKLSLSGELAVARSYKALYDRLANSPEGQTAEGQYVQYRILRACATISDRRGPAQRAPDLTPQREFVASLPETDPTKAKRVAALEQLGEDKCVGLSGIVTTEADLSKRLGDAVAAGSPSARVIQIEQELWQERRASGARGGPTLSDGQVDALRTAIGSADPEALVLAGRVLGTGFRDVTLRLGPDPTPVEGRALSNAFTLMACDYGYPCGDNNPRILQACAFQGHCDAGNLPDFLAYYQTSPYEQQLQTQYRGVLNTAIATRDWSGLTVQRGTAPLPPYPPARR</sequence>
<organism evidence="2 3">
    <name type="scientific">Usitatibacter rugosus</name>
    <dbReference type="NCBI Taxonomy" id="2732067"/>
    <lineage>
        <taxon>Bacteria</taxon>
        <taxon>Pseudomonadati</taxon>
        <taxon>Pseudomonadota</taxon>
        <taxon>Betaproteobacteria</taxon>
        <taxon>Nitrosomonadales</taxon>
        <taxon>Usitatibacteraceae</taxon>
        <taxon>Usitatibacter</taxon>
    </lineage>
</organism>
<reference evidence="2 3" key="1">
    <citation type="submission" date="2020-04" db="EMBL/GenBank/DDBJ databases">
        <title>Usitatibacter rugosus gen. nov., sp. nov. and Usitatibacter palustris sp. nov., novel members of Usitatibacteraceae fam. nov. within the order Nitrosomonadales isolated from soil.</title>
        <authorList>
            <person name="Huber K.J."/>
            <person name="Neumann-Schaal M."/>
            <person name="Geppert A."/>
            <person name="Luckner M."/>
            <person name="Wanner G."/>
            <person name="Overmann J."/>
        </authorList>
    </citation>
    <scope>NUCLEOTIDE SEQUENCE [LARGE SCALE GENOMIC DNA]</scope>
    <source>
        <strain evidence="2 3">0125_3</strain>
    </source>
</reference>
<dbReference type="AlphaFoldDB" id="A0A6M4GZF9"/>
<evidence type="ECO:0000256" key="1">
    <source>
        <dbReference type="SAM" id="MobiDB-lite"/>
    </source>
</evidence>
<keyword evidence="3" id="KW-1185">Reference proteome</keyword>
<evidence type="ECO:0000313" key="2">
    <source>
        <dbReference type="EMBL" id="QJR12258.1"/>
    </source>
</evidence>
<evidence type="ECO:0000313" key="3">
    <source>
        <dbReference type="Proteomes" id="UP000501534"/>
    </source>
</evidence>